<accession>A0AC61L5P5</accession>
<evidence type="ECO:0000313" key="1">
    <source>
        <dbReference type="EMBL" id="PXF61605.1"/>
    </source>
</evidence>
<gene>
    <name evidence="1" type="ORF">C4B59_03390</name>
</gene>
<dbReference type="Proteomes" id="UP000248329">
    <property type="component" value="Unassembled WGS sequence"/>
</dbReference>
<reference evidence="1" key="1">
    <citation type="submission" date="2018-01" db="EMBL/GenBank/DDBJ databases">
        <authorList>
            <person name="Krukenberg V."/>
        </authorList>
    </citation>
    <scope>NUCLEOTIDE SEQUENCE</scope>
    <source>
        <strain evidence="1">E20ANME2</strain>
    </source>
</reference>
<name>A0AC61L5P5_9EURY</name>
<organism evidence="1 2">
    <name type="scientific">Candidatus Methanogaster sp</name>
    <dbReference type="NCBI Taxonomy" id="3386292"/>
    <lineage>
        <taxon>Archaea</taxon>
        <taxon>Methanobacteriati</taxon>
        <taxon>Methanobacteriota</taxon>
        <taxon>Stenosarchaea group</taxon>
        <taxon>Methanomicrobia</taxon>
        <taxon>Methanosarcinales</taxon>
        <taxon>ANME-2 cluster</taxon>
        <taxon>Candidatus Methanogasteraceae</taxon>
        <taxon>Candidatus Methanogaster</taxon>
    </lineage>
</organism>
<sequence length="85" mass="9505">MPVPKKLSQLLDSMVPPERVEVETFAAFVIARRSLQNFSVLTDESSTQELMRLVMESGSFDWLDASCEDVYSSGDGEAVKWLSES</sequence>
<protein>
    <submittedName>
        <fullName evidence="1">Uncharacterized protein</fullName>
    </submittedName>
</protein>
<dbReference type="EMBL" id="PQXF01000004">
    <property type="protein sequence ID" value="PXF61605.1"/>
    <property type="molecule type" value="Genomic_DNA"/>
</dbReference>
<proteinExistence type="predicted"/>
<comment type="caution">
    <text evidence="1">The sequence shown here is derived from an EMBL/GenBank/DDBJ whole genome shotgun (WGS) entry which is preliminary data.</text>
</comment>
<evidence type="ECO:0000313" key="2">
    <source>
        <dbReference type="Proteomes" id="UP000248329"/>
    </source>
</evidence>